<dbReference type="InterPro" id="IPR010376">
    <property type="entry name" value="GBBH-like_N"/>
</dbReference>
<dbReference type="PANTHER" id="PTHR35303">
    <property type="entry name" value="OS02G0197800 PROTEIN"/>
    <property type="match status" value="1"/>
</dbReference>
<keyword evidence="2" id="KW-0408">Iron</keyword>
<dbReference type="InterPro" id="IPR038492">
    <property type="entry name" value="GBBH-like_N_sf"/>
</dbReference>
<reference evidence="4" key="1">
    <citation type="journal article" date="2020" name="mSystems">
        <title>Genome- and Community-Level Interaction Insights into Carbon Utilization and Element Cycling Functions of Hydrothermarchaeota in Hydrothermal Sediment.</title>
        <authorList>
            <person name="Zhou Z."/>
            <person name="Liu Y."/>
            <person name="Xu W."/>
            <person name="Pan J."/>
            <person name="Luo Z.H."/>
            <person name="Li M."/>
        </authorList>
    </citation>
    <scope>NUCLEOTIDE SEQUENCE [LARGE SCALE GENOMIC DNA]</scope>
    <source>
        <strain evidence="4">SpSt-573</strain>
    </source>
</reference>
<evidence type="ECO:0000313" key="4">
    <source>
        <dbReference type="EMBL" id="HGS21537.1"/>
    </source>
</evidence>
<dbReference type="EMBL" id="DSYK01000333">
    <property type="protein sequence ID" value="HGS21537.1"/>
    <property type="molecule type" value="Genomic_DNA"/>
</dbReference>
<feature type="domain" description="Gamma-butyrobetaine hydroxylase-like N-terminal" evidence="3">
    <location>
        <begin position="11"/>
        <end position="101"/>
    </location>
</feature>
<protein>
    <submittedName>
        <fullName evidence="4">DUF971 domain-containing protein</fullName>
    </submittedName>
</protein>
<organism evidence="4">
    <name type="scientific">Anaerolinea thermolimosa</name>
    <dbReference type="NCBI Taxonomy" id="229919"/>
    <lineage>
        <taxon>Bacteria</taxon>
        <taxon>Bacillati</taxon>
        <taxon>Chloroflexota</taxon>
        <taxon>Anaerolineae</taxon>
        <taxon>Anaerolineales</taxon>
        <taxon>Anaerolineaceae</taxon>
        <taxon>Anaerolinea</taxon>
    </lineage>
</organism>
<sequence length="113" mass="13078">MDEAPVSINGSKAKKELTVEWKDGHRSIYPFWLLRAACPCATCRGGHENMSSEPDPNVFHHFREDSAENRLVRLEVVGQYAINFEWEDGHHFGIYTWHYLRALCPCDQCRNSP</sequence>
<gene>
    <name evidence="4" type="ORF">ENT37_06685</name>
</gene>
<dbReference type="AlphaFoldDB" id="A0A7C4KIU8"/>
<evidence type="ECO:0000259" key="3">
    <source>
        <dbReference type="Pfam" id="PF06155"/>
    </source>
</evidence>
<proteinExistence type="predicted"/>
<dbReference type="GO" id="GO:0046872">
    <property type="term" value="F:metal ion binding"/>
    <property type="evidence" value="ECO:0007669"/>
    <property type="project" value="UniProtKB-KW"/>
</dbReference>
<accession>A0A7C4KIU8</accession>
<keyword evidence="1" id="KW-0479">Metal-binding</keyword>
<comment type="caution">
    <text evidence="4">The sequence shown here is derived from an EMBL/GenBank/DDBJ whole genome shotgun (WGS) entry which is preliminary data.</text>
</comment>
<dbReference type="Pfam" id="PF06155">
    <property type="entry name" value="GBBH-like_N"/>
    <property type="match status" value="1"/>
</dbReference>
<dbReference type="Gene3D" id="3.30.2020.30">
    <property type="match status" value="1"/>
</dbReference>
<evidence type="ECO:0000256" key="1">
    <source>
        <dbReference type="ARBA" id="ARBA00022723"/>
    </source>
</evidence>
<evidence type="ECO:0000256" key="2">
    <source>
        <dbReference type="ARBA" id="ARBA00023004"/>
    </source>
</evidence>
<name>A0A7C4KIU8_9CHLR</name>